<sequence>MPLSTSNQKPPSTQHIQWTGTNQTEIAQQLGGASSGWAVTADGATLHLTGGPQGDLALPTGTWIVGPQYWGANPPPFALSEVLADTDFQGKYGI</sequence>
<organism evidence="1 2">
    <name type="scientific">Amycolatopsis halotolerans</name>
    <dbReference type="NCBI Taxonomy" id="330083"/>
    <lineage>
        <taxon>Bacteria</taxon>
        <taxon>Bacillati</taxon>
        <taxon>Actinomycetota</taxon>
        <taxon>Actinomycetes</taxon>
        <taxon>Pseudonocardiales</taxon>
        <taxon>Pseudonocardiaceae</taxon>
        <taxon>Amycolatopsis</taxon>
    </lineage>
</organism>
<gene>
    <name evidence="1" type="ORF">ACFORO_12585</name>
</gene>
<dbReference type="EMBL" id="JBHRWI010000016">
    <property type="protein sequence ID" value="MFC3511005.1"/>
    <property type="molecule type" value="Genomic_DNA"/>
</dbReference>
<evidence type="ECO:0000313" key="2">
    <source>
        <dbReference type="Proteomes" id="UP001595764"/>
    </source>
</evidence>
<comment type="caution">
    <text evidence="1">The sequence shown here is derived from an EMBL/GenBank/DDBJ whole genome shotgun (WGS) entry which is preliminary data.</text>
</comment>
<protein>
    <submittedName>
        <fullName evidence="1">Uncharacterized protein</fullName>
    </submittedName>
</protein>
<dbReference type="RefSeq" id="WP_377869962.1">
    <property type="nucleotide sequence ID" value="NZ_JBHMAY010000017.1"/>
</dbReference>
<name>A0ABV7QCE7_9PSEU</name>
<reference evidence="2" key="1">
    <citation type="journal article" date="2019" name="Int. J. Syst. Evol. Microbiol.">
        <title>The Global Catalogue of Microorganisms (GCM) 10K type strain sequencing project: providing services to taxonomists for standard genome sequencing and annotation.</title>
        <authorList>
            <consortium name="The Broad Institute Genomics Platform"/>
            <consortium name="The Broad Institute Genome Sequencing Center for Infectious Disease"/>
            <person name="Wu L."/>
            <person name="Ma J."/>
        </authorList>
    </citation>
    <scope>NUCLEOTIDE SEQUENCE [LARGE SCALE GENOMIC DNA]</scope>
    <source>
        <strain evidence="2">CGMCC 4.7682</strain>
    </source>
</reference>
<proteinExistence type="predicted"/>
<evidence type="ECO:0000313" key="1">
    <source>
        <dbReference type="EMBL" id="MFC3511005.1"/>
    </source>
</evidence>
<dbReference type="Proteomes" id="UP001595764">
    <property type="component" value="Unassembled WGS sequence"/>
</dbReference>
<accession>A0ABV7QCE7</accession>
<keyword evidence="2" id="KW-1185">Reference proteome</keyword>